<gene>
    <name evidence="1" type="ORF">LCGC14_1282840</name>
</gene>
<protein>
    <submittedName>
        <fullName evidence="1">Uncharacterized protein</fullName>
    </submittedName>
</protein>
<comment type="caution">
    <text evidence="1">The sequence shown here is derived from an EMBL/GenBank/DDBJ whole genome shotgun (WGS) entry which is preliminary data.</text>
</comment>
<evidence type="ECO:0000313" key="1">
    <source>
        <dbReference type="EMBL" id="KKM86054.1"/>
    </source>
</evidence>
<dbReference type="AlphaFoldDB" id="A0A0F9KUP6"/>
<reference evidence="1" key="1">
    <citation type="journal article" date="2015" name="Nature">
        <title>Complex archaea that bridge the gap between prokaryotes and eukaryotes.</title>
        <authorList>
            <person name="Spang A."/>
            <person name="Saw J.H."/>
            <person name="Jorgensen S.L."/>
            <person name="Zaremba-Niedzwiedzka K."/>
            <person name="Martijn J."/>
            <person name="Lind A.E."/>
            <person name="van Eijk R."/>
            <person name="Schleper C."/>
            <person name="Guy L."/>
            <person name="Ettema T.J."/>
        </authorList>
    </citation>
    <scope>NUCLEOTIDE SEQUENCE</scope>
</reference>
<proteinExistence type="predicted"/>
<dbReference type="EMBL" id="LAZR01007316">
    <property type="protein sequence ID" value="KKM86054.1"/>
    <property type="molecule type" value="Genomic_DNA"/>
</dbReference>
<sequence>MSHQMEHLIYASVIEQARIFDVFRSPAPNAVYEPLMAGFSLWCNPNNRPKGEEWESAEFDKGATAQPCLYVGGVFWGWNVNEHAPKISYLGLSTTAYGLQQYYRKKVKNSIEAGEAEDSDLIKISEMIANREADLEWAKERTRWLFDLAERPIPVGGFIVS</sequence>
<organism evidence="1">
    <name type="scientific">marine sediment metagenome</name>
    <dbReference type="NCBI Taxonomy" id="412755"/>
    <lineage>
        <taxon>unclassified sequences</taxon>
        <taxon>metagenomes</taxon>
        <taxon>ecological metagenomes</taxon>
    </lineage>
</organism>
<name>A0A0F9KUP6_9ZZZZ</name>
<accession>A0A0F9KUP6</accession>